<protein>
    <submittedName>
        <fullName evidence="1">Uncharacterized protein</fullName>
    </submittedName>
</protein>
<accession>A0A1G1YX86</accession>
<dbReference type="Proteomes" id="UP000178179">
    <property type="component" value="Unassembled WGS sequence"/>
</dbReference>
<dbReference type="EMBL" id="MHIS01000019">
    <property type="protein sequence ID" value="OGY56250.1"/>
    <property type="molecule type" value="Genomic_DNA"/>
</dbReference>
<reference evidence="1 2" key="1">
    <citation type="journal article" date="2016" name="Nat. Commun.">
        <title>Thousands of microbial genomes shed light on interconnected biogeochemical processes in an aquifer system.</title>
        <authorList>
            <person name="Anantharaman K."/>
            <person name="Brown C.T."/>
            <person name="Hug L.A."/>
            <person name="Sharon I."/>
            <person name="Castelle C.J."/>
            <person name="Probst A.J."/>
            <person name="Thomas B.C."/>
            <person name="Singh A."/>
            <person name="Wilkins M.J."/>
            <person name="Karaoz U."/>
            <person name="Brodie E.L."/>
            <person name="Williams K.H."/>
            <person name="Hubbard S.S."/>
            <person name="Banfield J.F."/>
        </authorList>
    </citation>
    <scope>NUCLEOTIDE SEQUENCE [LARGE SCALE GENOMIC DNA]</scope>
</reference>
<dbReference type="AlphaFoldDB" id="A0A1G1YX86"/>
<gene>
    <name evidence="1" type="ORF">A2119_00435</name>
</gene>
<organism evidence="1 2">
    <name type="scientific">Candidatus Colwellbacteria bacterium GWA2_46_10</name>
    <dbReference type="NCBI Taxonomy" id="1797684"/>
    <lineage>
        <taxon>Bacteria</taxon>
        <taxon>Candidatus Colwelliibacteriota</taxon>
    </lineage>
</organism>
<evidence type="ECO:0000313" key="2">
    <source>
        <dbReference type="Proteomes" id="UP000178179"/>
    </source>
</evidence>
<evidence type="ECO:0000313" key="1">
    <source>
        <dbReference type="EMBL" id="OGY56250.1"/>
    </source>
</evidence>
<sequence length="84" mass="10181">MEERIDYDDYLKRVREVARGGDLMVSTALANYNRLGRSIEAVDRRLLEEALISWQGRWMELRRERLFKRRERTVKTLFRLVPPN</sequence>
<proteinExistence type="predicted"/>
<name>A0A1G1YX86_9BACT</name>
<comment type="caution">
    <text evidence="1">The sequence shown here is derived from an EMBL/GenBank/DDBJ whole genome shotgun (WGS) entry which is preliminary data.</text>
</comment>